<dbReference type="AlphaFoldDB" id="A0A347VPI9"/>
<protein>
    <submittedName>
        <fullName evidence="1">Outer membrane beta-barrel protein</fullName>
    </submittedName>
</protein>
<accession>A0A347VPI9</accession>
<dbReference type="EMBL" id="JRMP02000005">
    <property type="protein sequence ID" value="TLD94797.1"/>
    <property type="molecule type" value="Genomic_DNA"/>
</dbReference>
<dbReference type="OrthoDB" id="5323004at2"/>
<keyword evidence="2" id="KW-1185">Reference proteome</keyword>
<evidence type="ECO:0000313" key="2">
    <source>
        <dbReference type="Proteomes" id="UP000029714"/>
    </source>
</evidence>
<comment type="caution">
    <text evidence="1">The sequence shown here is derived from an EMBL/GenBank/DDBJ whole genome shotgun (WGS) entry which is preliminary data.</text>
</comment>
<evidence type="ECO:0000313" key="1">
    <source>
        <dbReference type="EMBL" id="TLD94797.1"/>
    </source>
</evidence>
<name>A0A347VPI9_9HELI</name>
<dbReference type="InterPro" id="IPR002718">
    <property type="entry name" value="OMP_Helicobacter"/>
</dbReference>
<proteinExistence type="predicted"/>
<reference evidence="1 2" key="1">
    <citation type="journal article" date="2014" name="Genome Announc.">
        <title>Draft genome sequences of eight enterohepatic helicobacter species isolated from both laboratory and wild rodents.</title>
        <authorList>
            <person name="Sheh A."/>
            <person name="Shen Z."/>
            <person name="Fox J.G."/>
        </authorList>
    </citation>
    <scope>NUCLEOTIDE SEQUENCE [LARGE SCALE GENOMIC DNA]</scope>
    <source>
        <strain evidence="1 2">MIT 97-6194</strain>
    </source>
</reference>
<reference evidence="1 2" key="2">
    <citation type="journal article" date="2016" name="Infect. Immun.">
        <title>Helicobacter saguini, a Novel Helicobacter Isolated from Cotton-Top Tamarins with Ulcerative Colitis, Has Proinflammatory Properties and Induces Typhlocolitis and Dysplasia in Gnotobiotic IL-10-/- Mice.</title>
        <authorList>
            <person name="Shen Z."/>
            <person name="Mannion A."/>
            <person name="Whary M.T."/>
            <person name="Muthupalani S."/>
            <person name="Sheh A."/>
            <person name="Feng Y."/>
            <person name="Gong G."/>
            <person name="Vandamme P."/>
            <person name="Holcombe H.R."/>
            <person name="Paster B.J."/>
            <person name="Fox J.G."/>
        </authorList>
    </citation>
    <scope>NUCLEOTIDE SEQUENCE [LARGE SCALE GENOMIC DNA]</scope>
    <source>
        <strain evidence="1 2">MIT 97-6194</strain>
    </source>
</reference>
<dbReference type="InterPro" id="IPR011250">
    <property type="entry name" value="OMP/PagP_B-barrel"/>
</dbReference>
<dbReference type="SUPFAM" id="SSF56925">
    <property type="entry name" value="OMPA-like"/>
    <property type="match status" value="1"/>
</dbReference>
<gene>
    <name evidence="1" type="ORF">LS64_004685</name>
</gene>
<dbReference type="Gene3D" id="2.40.160.20">
    <property type="match status" value="1"/>
</dbReference>
<dbReference type="Pfam" id="PF01856">
    <property type="entry name" value="HP_OMP"/>
    <property type="match status" value="1"/>
</dbReference>
<sequence length="168" mass="18358">MAPNSINFGLKAGYNFYFFSFLGVRGYLDYQYGFSVSSQTETEQNQTTTTGSKFSLHHITFNVDLLANFLNTDSFSLGGFVGIGLGYGHASNTTANVNTSTTTKLADGFILPVNVGLSIIASGHHRLDFGVRIPTIAMNAAITTNNNANNRQNSYRYLLTTIGYSYNF</sequence>
<dbReference type="Proteomes" id="UP000029714">
    <property type="component" value="Unassembled WGS sequence"/>
</dbReference>
<organism evidence="1 2">
    <name type="scientific">Helicobacter saguini</name>
    <dbReference type="NCBI Taxonomy" id="1548018"/>
    <lineage>
        <taxon>Bacteria</taxon>
        <taxon>Pseudomonadati</taxon>
        <taxon>Campylobacterota</taxon>
        <taxon>Epsilonproteobacteria</taxon>
        <taxon>Campylobacterales</taxon>
        <taxon>Helicobacteraceae</taxon>
        <taxon>Helicobacter</taxon>
    </lineage>
</organism>